<keyword evidence="7" id="KW-1185">Reference proteome</keyword>
<gene>
    <name evidence="6" type="ORF">H0A68_02495</name>
</gene>
<evidence type="ECO:0000313" key="7">
    <source>
        <dbReference type="Proteomes" id="UP000580517"/>
    </source>
</evidence>
<dbReference type="Proteomes" id="UP000580517">
    <property type="component" value="Unassembled WGS sequence"/>
</dbReference>
<comment type="caution">
    <text evidence="6">The sequence shown here is derived from an EMBL/GenBank/DDBJ whole genome shotgun (WGS) entry which is preliminary data.</text>
</comment>
<dbReference type="Gene3D" id="3.40.50.2000">
    <property type="entry name" value="Glycogen Phosphorylase B"/>
    <property type="match status" value="2"/>
</dbReference>
<dbReference type="RefSeq" id="WP_129967691.1">
    <property type="nucleotide sequence ID" value="NZ_JACCEW010000001.1"/>
</dbReference>
<keyword evidence="2 6" id="KW-0808">Transferase</keyword>
<proteinExistence type="predicted"/>
<feature type="domain" description="Glycosyltransferase subfamily 4-like N-terminal" evidence="5">
    <location>
        <begin position="13"/>
        <end position="170"/>
    </location>
</feature>
<evidence type="ECO:0000259" key="5">
    <source>
        <dbReference type="Pfam" id="PF13579"/>
    </source>
</evidence>
<dbReference type="PANTHER" id="PTHR12526">
    <property type="entry name" value="GLYCOSYLTRANSFERASE"/>
    <property type="match status" value="1"/>
</dbReference>
<evidence type="ECO:0000313" key="6">
    <source>
        <dbReference type="EMBL" id="NYT35727.1"/>
    </source>
</evidence>
<dbReference type="SUPFAM" id="SSF53756">
    <property type="entry name" value="UDP-Glycosyltransferase/glycogen phosphorylase"/>
    <property type="match status" value="1"/>
</dbReference>
<feature type="region of interest" description="Disordered" evidence="3">
    <location>
        <begin position="170"/>
        <end position="190"/>
    </location>
</feature>
<evidence type="ECO:0000259" key="4">
    <source>
        <dbReference type="Pfam" id="PF00534"/>
    </source>
</evidence>
<dbReference type="PANTHER" id="PTHR12526:SF510">
    <property type="entry name" value="D-INOSITOL 3-PHOSPHATE GLYCOSYLTRANSFERASE"/>
    <property type="match status" value="1"/>
</dbReference>
<organism evidence="6 7">
    <name type="scientific">Allopusillimonas soli</name>
    <dbReference type="NCBI Taxonomy" id="659016"/>
    <lineage>
        <taxon>Bacteria</taxon>
        <taxon>Pseudomonadati</taxon>
        <taxon>Pseudomonadota</taxon>
        <taxon>Betaproteobacteria</taxon>
        <taxon>Burkholderiales</taxon>
        <taxon>Alcaligenaceae</taxon>
        <taxon>Allopusillimonas</taxon>
    </lineage>
</organism>
<dbReference type="AlphaFoldDB" id="A0A853F6X5"/>
<feature type="domain" description="Glycosyl transferase family 1" evidence="4">
    <location>
        <begin position="186"/>
        <end position="344"/>
    </location>
</feature>
<accession>A0A853F6X5</accession>
<evidence type="ECO:0000256" key="2">
    <source>
        <dbReference type="ARBA" id="ARBA00022679"/>
    </source>
</evidence>
<dbReference type="Pfam" id="PF13579">
    <property type="entry name" value="Glyco_trans_4_4"/>
    <property type="match status" value="1"/>
</dbReference>
<protein>
    <submittedName>
        <fullName evidence="6">Glycosyltransferase family 4 protein</fullName>
    </submittedName>
</protein>
<evidence type="ECO:0000256" key="3">
    <source>
        <dbReference type="SAM" id="MobiDB-lite"/>
    </source>
</evidence>
<keyword evidence="1" id="KW-0328">Glycosyltransferase</keyword>
<dbReference type="InterPro" id="IPR001296">
    <property type="entry name" value="Glyco_trans_1"/>
</dbReference>
<feature type="compositionally biased region" description="Pro residues" evidence="3">
    <location>
        <begin position="170"/>
        <end position="179"/>
    </location>
</feature>
<name>A0A853F6X5_9BURK</name>
<sequence length="377" mass="41870">MRILFFVSSMHAGGAERVAATLASAWASRGDTIRLVPTYTGKGTCFYTLHPGVQLDWLADRMGWLGRVCPPLAKWFAMRRLVQEFRPDVVLSFLTNVNVMVLLATHKLGVPVIVSERTNAAYSTSAGAVFSRLRRWLYPWASLVVLQSRHGLASFKKLEPGVHNLAVMPNPLPPSMPEPPEPRAQSPGSRRQLMAMGRMVPSKRFASLIEAFASLSGAFPDWDLTIWGEGPLRPELERLVQALGLSGRVLLPGRTEAPWEALAQADAFALVSEVEGFPNVLIEAMALGRACVTVDCPSGPREITRDGQFAELVPLHDTQALEDALARLMRDPLLREVMGRRAAAWVRQHYGIAEILARWDALFEETGRRHSERIHER</sequence>
<dbReference type="Pfam" id="PF00534">
    <property type="entry name" value="Glycos_transf_1"/>
    <property type="match status" value="1"/>
</dbReference>
<dbReference type="GO" id="GO:0016757">
    <property type="term" value="F:glycosyltransferase activity"/>
    <property type="evidence" value="ECO:0007669"/>
    <property type="project" value="UniProtKB-KW"/>
</dbReference>
<dbReference type="InterPro" id="IPR028098">
    <property type="entry name" value="Glyco_trans_4-like_N"/>
</dbReference>
<dbReference type="CDD" id="cd03820">
    <property type="entry name" value="GT4_AmsD-like"/>
    <property type="match status" value="1"/>
</dbReference>
<evidence type="ECO:0000256" key="1">
    <source>
        <dbReference type="ARBA" id="ARBA00022676"/>
    </source>
</evidence>
<dbReference type="EMBL" id="JACCEW010000001">
    <property type="protein sequence ID" value="NYT35727.1"/>
    <property type="molecule type" value="Genomic_DNA"/>
</dbReference>
<reference evidence="6 7" key="1">
    <citation type="submission" date="2020-07" db="EMBL/GenBank/DDBJ databases">
        <title>Taxonomic revisions and descriptions of new bacterial species based on genomic comparisons in the high-G+C-content subgroup of the family Alcaligenaceae.</title>
        <authorList>
            <person name="Szabo A."/>
            <person name="Felfoldi T."/>
        </authorList>
    </citation>
    <scope>NUCLEOTIDE SEQUENCE [LARGE SCALE GENOMIC DNA]</scope>
    <source>
        <strain evidence="6 7">DSM 25264</strain>
    </source>
</reference>
<dbReference type="OrthoDB" id="570545at2"/>